<gene>
    <name evidence="2" type="ORF">IMCC3135_18630</name>
</gene>
<sequence>MKSNMLKLHLPEMSCAHCRKYVEAAIHKVDQAVIPEFDMEQRLVSINTQVPYGDVLKALAEAGYVARQA</sequence>
<feature type="domain" description="HMA" evidence="1">
    <location>
        <begin position="9"/>
        <end position="64"/>
    </location>
</feature>
<dbReference type="EMBL" id="CP018632">
    <property type="protein sequence ID" value="ASJ73805.1"/>
    <property type="molecule type" value="Genomic_DNA"/>
</dbReference>
<accession>A0A2Z2NTF9</accession>
<dbReference type="CDD" id="cd00371">
    <property type="entry name" value="HMA"/>
    <property type="match status" value="1"/>
</dbReference>
<dbReference type="KEGG" id="gai:IMCC3135_18630"/>
<protein>
    <recommendedName>
        <fullName evidence="1">HMA domain-containing protein</fullName>
    </recommendedName>
</protein>
<proteinExistence type="predicted"/>
<keyword evidence="3" id="KW-1185">Reference proteome</keyword>
<organism evidence="2 3">
    <name type="scientific">Granulosicoccus antarcticus IMCC3135</name>
    <dbReference type="NCBI Taxonomy" id="1192854"/>
    <lineage>
        <taxon>Bacteria</taxon>
        <taxon>Pseudomonadati</taxon>
        <taxon>Pseudomonadota</taxon>
        <taxon>Gammaproteobacteria</taxon>
        <taxon>Chromatiales</taxon>
        <taxon>Granulosicoccaceae</taxon>
        <taxon>Granulosicoccus</taxon>
    </lineage>
</organism>
<dbReference type="Gene3D" id="3.30.70.100">
    <property type="match status" value="1"/>
</dbReference>
<dbReference type="Proteomes" id="UP000250079">
    <property type="component" value="Chromosome"/>
</dbReference>
<evidence type="ECO:0000259" key="1">
    <source>
        <dbReference type="Pfam" id="PF00403"/>
    </source>
</evidence>
<evidence type="ECO:0000313" key="3">
    <source>
        <dbReference type="Proteomes" id="UP000250079"/>
    </source>
</evidence>
<dbReference type="SUPFAM" id="SSF55008">
    <property type="entry name" value="HMA, heavy metal-associated domain"/>
    <property type="match status" value="1"/>
</dbReference>
<dbReference type="InterPro" id="IPR006121">
    <property type="entry name" value="HMA_dom"/>
</dbReference>
<dbReference type="AlphaFoldDB" id="A0A2Z2NTF9"/>
<dbReference type="InterPro" id="IPR036163">
    <property type="entry name" value="HMA_dom_sf"/>
</dbReference>
<name>A0A2Z2NTF9_9GAMM</name>
<dbReference type="GO" id="GO:0046872">
    <property type="term" value="F:metal ion binding"/>
    <property type="evidence" value="ECO:0007669"/>
    <property type="project" value="InterPro"/>
</dbReference>
<dbReference type="RefSeq" id="WP_088918937.1">
    <property type="nucleotide sequence ID" value="NZ_CP018632.1"/>
</dbReference>
<dbReference type="Pfam" id="PF00403">
    <property type="entry name" value="HMA"/>
    <property type="match status" value="1"/>
</dbReference>
<evidence type="ECO:0000313" key="2">
    <source>
        <dbReference type="EMBL" id="ASJ73805.1"/>
    </source>
</evidence>
<reference evidence="2 3" key="1">
    <citation type="submission" date="2016-12" db="EMBL/GenBank/DDBJ databases">
        <authorList>
            <person name="Song W.-J."/>
            <person name="Kurnit D.M."/>
        </authorList>
    </citation>
    <scope>NUCLEOTIDE SEQUENCE [LARGE SCALE GENOMIC DNA]</scope>
    <source>
        <strain evidence="2 3">IMCC3135</strain>
    </source>
</reference>